<dbReference type="EMBL" id="OC917815">
    <property type="protein sequence ID" value="CAD7648066.1"/>
    <property type="molecule type" value="Genomic_DNA"/>
</dbReference>
<organism evidence="2">
    <name type="scientific">Oppiella nova</name>
    <dbReference type="NCBI Taxonomy" id="334625"/>
    <lineage>
        <taxon>Eukaryota</taxon>
        <taxon>Metazoa</taxon>
        <taxon>Ecdysozoa</taxon>
        <taxon>Arthropoda</taxon>
        <taxon>Chelicerata</taxon>
        <taxon>Arachnida</taxon>
        <taxon>Acari</taxon>
        <taxon>Acariformes</taxon>
        <taxon>Sarcoptiformes</taxon>
        <taxon>Oribatida</taxon>
        <taxon>Brachypylina</taxon>
        <taxon>Oppioidea</taxon>
        <taxon>Oppiidae</taxon>
        <taxon>Oppiella</taxon>
    </lineage>
</organism>
<sequence length="595" mass="68098">MYKILISLLLVLSIAHKSCLSSNIKGCRLRDLIVVYKASSQLETKLRSLIGQFGMRDHKWPETEDEMQLWCKSLPKEGSAAKSYSKKCLNGMSGTIVSVSIFAADKVGRGYCNNKQERAGYIARGPCGNKAKSGTARCWSNLINVMSNIKNIAFFEWRDCSIEVYNKVGEPVCTTQMVEGFQTHIGRGSLDPLNILCSDYDESDKCDKFKAKFVRTAPSKRYRTPFPAIIEYMFQLNIGELHEINTLDNTMKPLTRMIRDKNAKWPENEQQKHDFCRHKYDYVSKAKEHIRQCYQGISASLLRLSVDGIEKMNVKMSCKSDAEMKRFLNRSRCGNSGKKSAADCYTNWTQTLSMIRNISDSTKRVPAFSINDWIRCSHDVYRIISTKVCPKRTVDELDNFIRHSTVDPLNIIFHCNDEHNKPDCKAVKKLIPRTSKPCSLEKGCRMKQMRADVTDSRNYMKKCTKDVAKTLLSVTLHSVEKMTVKSQCKQRTEKRRFLSFSNCGNTGHKEIANSLIQWKNCVLASLSNKPDNVCSVKDLEYIEQFIEKDPMNMVCAEYDDSDKCDKILKQLPKIDSIKLKYSTLFPAIVEMFESL</sequence>
<protein>
    <submittedName>
        <fullName evidence="2">Uncharacterized protein</fullName>
    </submittedName>
</protein>
<feature type="signal peptide" evidence="1">
    <location>
        <begin position="1"/>
        <end position="21"/>
    </location>
</feature>
<keyword evidence="1" id="KW-0732">Signal</keyword>
<evidence type="ECO:0000256" key="1">
    <source>
        <dbReference type="SAM" id="SignalP"/>
    </source>
</evidence>
<evidence type="ECO:0000313" key="2">
    <source>
        <dbReference type="EMBL" id="CAD7648066.1"/>
    </source>
</evidence>
<dbReference type="AlphaFoldDB" id="A0A7R9LWR0"/>
<accession>A0A7R9LWR0</accession>
<name>A0A7R9LWR0_9ACAR</name>
<dbReference type="PANTHER" id="PTHR33964:SF1">
    <property type="entry name" value="RE45066P"/>
    <property type="match status" value="1"/>
</dbReference>
<keyword evidence="3" id="KW-1185">Reference proteome</keyword>
<dbReference type="OrthoDB" id="6570179at2759"/>
<gene>
    <name evidence="2" type="ORF">ONB1V03_LOCUS6574</name>
</gene>
<proteinExistence type="predicted"/>
<evidence type="ECO:0000313" key="3">
    <source>
        <dbReference type="Proteomes" id="UP000728032"/>
    </source>
</evidence>
<dbReference type="EMBL" id="CAJPVJ010002990">
    <property type="protein sequence ID" value="CAG2167062.1"/>
    <property type="molecule type" value="Genomic_DNA"/>
</dbReference>
<feature type="chain" id="PRO_5036211343" evidence="1">
    <location>
        <begin position="22"/>
        <end position="595"/>
    </location>
</feature>
<reference evidence="2" key="1">
    <citation type="submission" date="2020-11" db="EMBL/GenBank/DDBJ databases">
        <authorList>
            <person name="Tran Van P."/>
        </authorList>
    </citation>
    <scope>NUCLEOTIDE SEQUENCE</scope>
</reference>
<dbReference type="Proteomes" id="UP000728032">
    <property type="component" value="Unassembled WGS sequence"/>
</dbReference>
<dbReference type="PANTHER" id="PTHR33964">
    <property type="entry name" value="RE45066P-RELATED"/>
    <property type="match status" value="1"/>
</dbReference>